<reference evidence="2 3" key="1">
    <citation type="submission" date="2014-02" db="EMBL/GenBank/DDBJ databases">
        <title>The small core and large imbalanced accessory genome model reveals a collaborative survival strategy of Sorangium cellulosum strains in nature.</title>
        <authorList>
            <person name="Han K."/>
            <person name="Peng R."/>
            <person name="Blom J."/>
            <person name="Li Y.-Z."/>
        </authorList>
    </citation>
    <scope>NUCLEOTIDE SEQUENCE [LARGE SCALE GENOMIC DNA]</scope>
    <source>
        <strain evidence="2 3">So0011-07</strain>
    </source>
</reference>
<feature type="transmembrane region" description="Helical" evidence="1">
    <location>
        <begin position="6"/>
        <end position="27"/>
    </location>
</feature>
<proteinExistence type="predicted"/>
<keyword evidence="1" id="KW-0472">Membrane</keyword>
<evidence type="ECO:0000256" key="1">
    <source>
        <dbReference type="SAM" id="Phobius"/>
    </source>
</evidence>
<dbReference type="AlphaFoldDB" id="A0A150R0A8"/>
<name>A0A150R0A8_SORCE</name>
<comment type="caution">
    <text evidence="2">The sequence shown here is derived from an EMBL/GenBank/DDBJ whole genome shotgun (WGS) entry which is preliminary data.</text>
</comment>
<dbReference type="Proteomes" id="UP000075635">
    <property type="component" value="Unassembled WGS sequence"/>
</dbReference>
<evidence type="ECO:0000313" key="2">
    <source>
        <dbReference type="EMBL" id="KYF73689.1"/>
    </source>
</evidence>
<gene>
    <name evidence="2" type="ORF">BE17_16465</name>
</gene>
<evidence type="ECO:0000313" key="3">
    <source>
        <dbReference type="Proteomes" id="UP000075635"/>
    </source>
</evidence>
<feature type="transmembrane region" description="Helical" evidence="1">
    <location>
        <begin position="39"/>
        <end position="59"/>
    </location>
</feature>
<organism evidence="2 3">
    <name type="scientific">Sorangium cellulosum</name>
    <name type="common">Polyangium cellulosum</name>
    <dbReference type="NCBI Taxonomy" id="56"/>
    <lineage>
        <taxon>Bacteria</taxon>
        <taxon>Pseudomonadati</taxon>
        <taxon>Myxococcota</taxon>
        <taxon>Polyangia</taxon>
        <taxon>Polyangiales</taxon>
        <taxon>Polyangiaceae</taxon>
        <taxon>Sorangium</taxon>
    </lineage>
</organism>
<sequence>MQALCALMILLGLITLGAAALGLHALVRRRWGRGTALGLLAAAGGVACGALPVVLASAVASGSADAAQEAQLLAETLATLLNCAAAGLLALPLGGIVALVGLAFGLASRR</sequence>
<feature type="transmembrane region" description="Helical" evidence="1">
    <location>
        <begin position="79"/>
        <end position="107"/>
    </location>
</feature>
<dbReference type="EMBL" id="JEMB01003355">
    <property type="protein sequence ID" value="KYF73689.1"/>
    <property type="molecule type" value="Genomic_DNA"/>
</dbReference>
<accession>A0A150R0A8</accession>
<keyword evidence="1" id="KW-0812">Transmembrane</keyword>
<protein>
    <submittedName>
        <fullName evidence="2">Uncharacterized protein</fullName>
    </submittedName>
</protein>
<keyword evidence="1" id="KW-1133">Transmembrane helix</keyword>